<keyword evidence="1" id="KW-0677">Repeat</keyword>
<protein>
    <submittedName>
        <fullName evidence="5">Ankyrin repeat-containing domain protein</fullName>
    </submittedName>
</protein>
<name>A0ABR4J6W1_9EURO</name>
<dbReference type="PROSITE" id="PS50297">
    <property type="entry name" value="ANK_REP_REGION"/>
    <property type="match status" value="1"/>
</dbReference>
<dbReference type="Pfam" id="PF12796">
    <property type="entry name" value="Ank_2"/>
    <property type="match status" value="1"/>
</dbReference>
<dbReference type="InterPro" id="IPR001810">
    <property type="entry name" value="F-box_dom"/>
</dbReference>
<dbReference type="PROSITE" id="PS50181">
    <property type="entry name" value="FBOX"/>
    <property type="match status" value="1"/>
</dbReference>
<accession>A0ABR4J6W1</accession>
<dbReference type="SMART" id="SM00248">
    <property type="entry name" value="ANK"/>
    <property type="match status" value="6"/>
</dbReference>
<organism evidence="5 6">
    <name type="scientific">Aspergillus pseudoustus</name>
    <dbReference type="NCBI Taxonomy" id="1810923"/>
    <lineage>
        <taxon>Eukaryota</taxon>
        <taxon>Fungi</taxon>
        <taxon>Dikarya</taxon>
        <taxon>Ascomycota</taxon>
        <taxon>Pezizomycotina</taxon>
        <taxon>Eurotiomycetes</taxon>
        <taxon>Eurotiomycetidae</taxon>
        <taxon>Eurotiales</taxon>
        <taxon>Aspergillaceae</taxon>
        <taxon>Aspergillus</taxon>
        <taxon>Aspergillus subgen. Nidulantes</taxon>
    </lineage>
</organism>
<dbReference type="InterPro" id="IPR002110">
    <property type="entry name" value="Ankyrin_rpt"/>
</dbReference>
<keyword evidence="6" id="KW-1185">Reference proteome</keyword>
<dbReference type="Gene3D" id="1.25.40.20">
    <property type="entry name" value="Ankyrin repeat-containing domain"/>
    <property type="match status" value="1"/>
</dbReference>
<proteinExistence type="predicted"/>
<evidence type="ECO:0000313" key="5">
    <source>
        <dbReference type="EMBL" id="KAL2834837.1"/>
    </source>
</evidence>
<sequence>MALESFPTEILQQVGESASLPTLNALSRVNRRFHSIFNPLLYIQDARGQPASAGGAAAVRWAATHGLLRTLQNSFQGGSEVPPRAPWMRCAPDDTERTIYGLTVNKRFVDPVPPPHPLCLAVRGGHADVAEFLLDEKGCDVDMVDPERFSLLELAVIHGHVHLVEGLLRRGASQLLRSLVNGCPIQIAVELGRMDMVRLLWEYGSLRLWCGQGELIWAFGCAIKRRNMEALHTLLGYGVGVNIRFAQERNKSITALELAVEMEDVELVELLLASGACPRHTGSATGCALLRAVQHRNERMASLVIRSSSCMQKTMALAFAVEQEAGQMARFLLAHGTHPDFDDLEDSNVHRPKGYADTWHFASPLARAVNAGHEHLVRLLVESGADVNVPFEGFERSRSSRQSGSVLQLAMDLDHKEIVLFLRERAAKEELESYAYRVLRLSMEEAMAPNAGELRRKRLRRHMGLNGCTGSNPG</sequence>
<dbReference type="PANTHER" id="PTHR24166">
    <property type="entry name" value="ROLLING PEBBLES, ISOFORM B"/>
    <property type="match status" value="1"/>
</dbReference>
<dbReference type="EMBL" id="JBFXLU010000211">
    <property type="protein sequence ID" value="KAL2834837.1"/>
    <property type="molecule type" value="Genomic_DNA"/>
</dbReference>
<dbReference type="Proteomes" id="UP001610446">
    <property type="component" value="Unassembled WGS sequence"/>
</dbReference>
<dbReference type="PANTHER" id="PTHR24166:SF48">
    <property type="entry name" value="PROTEIN VAPYRIN"/>
    <property type="match status" value="1"/>
</dbReference>
<keyword evidence="2 3" id="KW-0040">ANK repeat</keyword>
<dbReference type="InterPro" id="IPR050889">
    <property type="entry name" value="Dendritic_Spine_Reg/Scaffold"/>
</dbReference>
<dbReference type="InterPro" id="IPR036770">
    <property type="entry name" value="Ankyrin_rpt-contain_sf"/>
</dbReference>
<feature type="domain" description="F-box" evidence="4">
    <location>
        <begin position="1"/>
        <end position="46"/>
    </location>
</feature>
<dbReference type="SUPFAM" id="SSF48403">
    <property type="entry name" value="Ankyrin repeat"/>
    <property type="match status" value="2"/>
</dbReference>
<gene>
    <name evidence="5" type="ORF">BJY01DRAFT_252811</name>
</gene>
<comment type="caution">
    <text evidence="5">The sequence shown here is derived from an EMBL/GenBank/DDBJ whole genome shotgun (WGS) entry which is preliminary data.</text>
</comment>
<reference evidence="5 6" key="1">
    <citation type="submission" date="2024-07" db="EMBL/GenBank/DDBJ databases">
        <title>Section-level genome sequencing and comparative genomics of Aspergillus sections Usti and Cavernicolus.</title>
        <authorList>
            <consortium name="Lawrence Berkeley National Laboratory"/>
            <person name="Nybo J.L."/>
            <person name="Vesth T.C."/>
            <person name="Theobald S."/>
            <person name="Frisvad J.C."/>
            <person name="Larsen T.O."/>
            <person name="Kjaerboelling I."/>
            <person name="Rothschild-Mancinelli K."/>
            <person name="Lyhne E.K."/>
            <person name="Kogle M.E."/>
            <person name="Barry K."/>
            <person name="Clum A."/>
            <person name="Na H."/>
            <person name="Ledsgaard L."/>
            <person name="Lin J."/>
            <person name="Lipzen A."/>
            <person name="Kuo A."/>
            <person name="Riley R."/>
            <person name="Mondo S."/>
            <person name="Labutti K."/>
            <person name="Haridas S."/>
            <person name="Pangalinan J."/>
            <person name="Salamov A.A."/>
            <person name="Simmons B.A."/>
            <person name="Magnuson J.K."/>
            <person name="Chen J."/>
            <person name="Drula E."/>
            <person name="Henrissat B."/>
            <person name="Wiebenga A."/>
            <person name="Lubbers R.J."/>
            <person name="Gomes A.C."/>
            <person name="Makela M.R."/>
            <person name="Stajich J."/>
            <person name="Grigoriev I.V."/>
            <person name="Mortensen U.H."/>
            <person name="De Vries R.P."/>
            <person name="Baker S.E."/>
            <person name="Andersen M.R."/>
        </authorList>
    </citation>
    <scope>NUCLEOTIDE SEQUENCE [LARGE SCALE GENOMIC DNA]</scope>
    <source>
        <strain evidence="5 6">CBS 123904</strain>
    </source>
</reference>
<feature type="repeat" description="ANK" evidence="3">
    <location>
        <begin position="360"/>
        <end position="392"/>
    </location>
</feature>
<dbReference type="PROSITE" id="PS50088">
    <property type="entry name" value="ANK_REPEAT"/>
    <property type="match status" value="1"/>
</dbReference>
<evidence type="ECO:0000256" key="1">
    <source>
        <dbReference type="ARBA" id="ARBA00022737"/>
    </source>
</evidence>
<dbReference type="Pfam" id="PF00023">
    <property type="entry name" value="Ank"/>
    <property type="match status" value="1"/>
</dbReference>
<evidence type="ECO:0000259" key="4">
    <source>
        <dbReference type="PROSITE" id="PS50181"/>
    </source>
</evidence>
<evidence type="ECO:0000313" key="6">
    <source>
        <dbReference type="Proteomes" id="UP001610446"/>
    </source>
</evidence>
<evidence type="ECO:0000256" key="3">
    <source>
        <dbReference type="PROSITE-ProRule" id="PRU00023"/>
    </source>
</evidence>
<evidence type="ECO:0000256" key="2">
    <source>
        <dbReference type="ARBA" id="ARBA00023043"/>
    </source>
</evidence>